<dbReference type="EMBL" id="CP017147">
    <property type="protein sequence ID" value="AOO81513.1"/>
    <property type="molecule type" value="Genomic_DNA"/>
</dbReference>
<gene>
    <name evidence="1" type="ORF">BHK69_14545</name>
</gene>
<protein>
    <submittedName>
        <fullName evidence="1">Uncharacterized protein</fullName>
    </submittedName>
</protein>
<organism evidence="1 2">
    <name type="scientific">Bosea vaviloviae</name>
    <dbReference type="NCBI Taxonomy" id="1526658"/>
    <lineage>
        <taxon>Bacteria</taxon>
        <taxon>Pseudomonadati</taxon>
        <taxon>Pseudomonadota</taxon>
        <taxon>Alphaproteobacteria</taxon>
        <taxon>Hyphomicrobiales</taxon>
        <taxon>Boseaceae</taxon>
        <taxon>Bosea</taxon>
    </lineage>
</organism>
<reference evidence="1 2" key="1">
    <citation type="journal article" date="2015" name="Antonie Van Leeuwenhoek">
        <title>Bosea vaviloviae sp. nov., a new species of slow-growing rhizobia isolated from nodules of the relict species Vavilovia formosa (Stev.) Fed.</title>
        <authorList>
            <person name="Safronova V.I."/>
            <person name="Kuznetsova I.G."/>
            <person name="Sazanova A.L."/>
            <person name="Kimeklis A.K."/>
            <person name="Belimov A.A."/>
            <person name="Andronov E.E."/>
            <person name="Pinaev A.G."/>
            <person name="Chizhevskaya E.P."/>
            <person name="Pukhaev A.R."/>
            <person name="Popov K.P."/>
            <person name="Willems A."/>
            <person name="Tikhonovich I.A."/>
        </authorList>
    </citation>
    <scope>NUCLEOTIDE SEQUENCE [LARGE SCALE GENOMIC DNA]</scope>
    <source>
        <strain evidence="1 2">Vaf18</strain>
    </source>
</reference>
<keyword evidence="2" id="KW-1185">Reference proteome</keyword>
<dbReference type="AlphaFoldDB" id="A0A1D7U2B6"/>
<dbReference type="Proteomes" id="UP000094969">
    <property type="component" value="Chromosome"/>
</dbReference>
<name>A0A1D7U2B6_9HYPH</name>
<proteinExistence type="predicted"/>
<dbReference type="OrthoDB" id="3034735at2"/>
<dbReference type="RefSeq" id="WP_069690725.1">
    <property type="nucleotide sequence ID" value="NZ_CP017147.1"/>
</dbReference>
<evidence type="ECO:0000313" key="2">
    <source>
        <dbReference type="Proteomes" id="UP000094969"/>
    </source>
</evidence>
<evidence type="ECO:0000313" key="1">
    <source>
        <dbReference type="EMBL" id="AOO81513.1"/>
    </source>
</evidence>
<dbReference type="KEGG" id="bvv:BHK69_14545"/>
<dbReference type="STRING" id="1526658.BHK69_14545"/>
<sequence length="225" mass="24643">MSLSGSGVIAIWNDITDEGRANFYEWHDREHIPERVGTTGFLRGRRYIALSGTPDYFTLYEVQDRAVLTAPEYLARLNSPTEWTTRSVKHFLNTSRSLCDVELSLGAGSGGVIGTIRFDCDPKHDATILETLSNAVLPEIVKAPAICAAHLCRADEGASNLKTAEQRGRAANMVPRWVVIVEGATREAVDEVLAMHLPPAIFAELGAPDILSGVYRLQHDRLAAT</sequence>
<accession>A0A1D7U2B6</accession>